<proteinExistence type="predicted"/>
<dbReference type="EMBL" id="CP060811">
    <property type="protein sequence ID" value="QQN88128.1"/>
    <property type="molecule type" value="Genomic_DNA"/>
</dbReference>
<evidence type="ECO:0000313" key="2">
    <source>
        <dbReference type="Proteomes" id="UP000596079"/>
    </source>
</evidence>
<dbReference type="Proteomes" id="UP000596079">
    <property type="component" value="Chromosome"/>
</dbReference>
<protein>
    <recommendedName>
        <fullName evidence="3">DUF4440 domain-containing protein</fullName>
    </recommendedName>
</protein>
<reference evidence="1 2" key="1">
    <citation type="submission" date="2020-08" db="EMBL/GenBank/DDBJ databases">
        <title>Emergence of ISAba1-mediated novel tet(X) in Acinetobacter variabilis from a chicken farm.</title>
        <authorList>
            <person name="Peng K."/>
            <person name="Li R."/>
        </authorList>
    </citation>
    <scope>NUCLEOTIDE SEQUENCE [LARGE SCALE GENOMIC DNA]</scope>
    <source>
        <strain evidence="1 2">XM9F202-2</strain>
    </source>
</reference>
<evidence type="ECO:0000313" key="1">
    <source>
        <dbReference type="EMBL" id="QQN88128.1"/>
    </source>
</evidence>
<dbReference type="AlphaFoldDB" id="A0A7T7WI19"/>
<evidence type="ECO:0008006" key="3">
    <source>
        <dbReference type="Google" id="ProtNLM"/>
    </source>
</evidence>
<organism evidence="1 2">
    <name type="scientific">Acinetobacter variabilis</name>
    <dbReference type="NCBI Taxonomy" id="70346"/>
    <lineage>
        <taxon>Bacteria</taxon>
        <taxon>Pseudomonadati</taxon>
        <taxon>Pseudomonadota</taxon>
        <taxon>Gammaproteobacteria</taxon>
        <taxon>Moraxellales</taxon>
        <taxon>Moraxellaceae</taxon>
        <taxon>Acinetobacter</taxon>
    </lineage>
</organism>
<dbReference type="RefSeq" id="WP_166139280.1">
    <property type="nucleotide sequence ID" value="NZ_CP060811.1"/>
</dbReference>
<name>A0A7T7WI19_9GAMM</name>
<sequence length="115" mass="14152">MDSQLEEIREIWANAFYSGDYDMLRHYEHQDFQVVFEQEGRVEGSYLRYDRIAHAVQNGVWKPLKPDIEYEEYEYNEDQTECRILIGLENNKQRLQEIWKLEDEWKILELRFLKS</sequence>
<accession>A0A7T7WI19</accession>
<gene>
    <name evidence="1" type="ORF">IAQ69_00025</name>
</gene>